<organism evidence="2 3">
    <name type="scientific">Streptomyces phage Blueeyedbeauty</name>
    <dbReference type="NCBI Taxonomy" id="2250336"/>
    <lineage>
        <taxon>Viruses</taxon>
        <taxon>Duplodnaviria</taxon>
        <taxon>Heunggongvirae</taxon>
        <taxon>Uroviricota</taxon>
        <taxon>Caudoviricetes</taxon>
        <taxon>Stanwilliamsviridae</taxon>
        <taxon>Loccivirinae</taxon>
        <taxon>Annadreamyvirus</taxon>
        <taxon>Annadreamyvirus blueeyedbeauty</taxon>
    </lineage>
</organism>
<dbReference type="RefSeq" id="YP_009839438.1">
    <property type="nucleotide sequence ID" value="NC_048720.1"/>
</dbReference>
<name>A0A345L282_9CAUD</name>
<keyword evidence="1" id="KW-1133">Transmembrane helix</keyword>
<gene>
    <name evidence="2" type="primary">277</name>
    <name evidence="2" type="ORF">SEA_BLUEEYEDBEAUTY_277</name>
</gene>
<protein>
    <submittedName>
        <fullName evidence="2">Uncharacterized protein</fullName>
    </submittedName>
</protein>
<evidence type="ECO:0000313" key="3">
    <source>
        <dbReference type="Proteomes" id="UP000258408"/>
    </source>
</evidence>
<keyword evidence="1" id="KW-0812">Transmembrane</keyword>
<dbReference type="EMBL" id="MH536814">
    <property type="protein sequence ID" value="AXH49384.1"/>
    <property type="molecule type" value="Genomic_DNA"/>
</dbReference>
<sequence>MNSDIVQGTALTLKGVLCLIVVIPVVIAVIFFVGFGAFAILGGILQAIGAL</sequence>
<reference evidence="2 3" key="1">
    <citation type="submission" date="2018-06" db="EMBL/GenBank/DDBJ databases">
        <authorList>
            <person name="Luttrell C.E."/>
            <person name="Myers K.N."/>
            <person name="Simpson A.N."/>
            <person name="Sulollari A."/>
            <person name="Suri N."/>
            <person name="Nayek S."/>
            <person name="Bhuiyan S."/>
            <person name="Smith B.R."/>
            <person name="Hughes L.E."/>
            <person name="Garlena R.A."/>
            <person name="Russell D.A."/>
            <person name="Pope W.H."/>
            <person name="Jacobs-Sera D."/>
            <person name="Hatfull G.F."/>
        </authorList>
    </citation>
    <scope>NUCLEOTIDE SEQUENCE [LARGE SCALE GENOMIC DNA]</scope>
</reference>
<accession>A0A345L282</accession>
<dbReference type="GeneID" id="55600067"/>
<evidence type="ECO:0000256" key="1">
    <source>
        <dbReference type="SAM" id="Phobius"/>
    </source>
</evidence>
<proteinExistence type="predicted"/>
<keyword evidence="3" id="KW-1185">Reference proteome</keyword>
<dbReference type="Proteomes" id="UP000258408">
    <property type="component" value="Segment"/>
</dbReference>
<keyword evidence="1" id="KW-0472">Membrane</keyword>
<feature type="transmembrane region" description="Helical" evidence="1">
    <location>
        <begin position="20"/>
        <end position="45"/>
    </location>
</feature>
<dbReference type="KEGG" id="vg:55600067"/>
<evidence type="ECO:0000313" key="2">
    <source>
        <dbReference type="EMBL" id="AXH49384.1"/>
    </source>
</evidence>